<feature type="transmembrane region" description="Helical" evidence="1">
    <location>
        <begin position="138"/>
        <end position="155"/>
    </location>
</feature>
<dbReference type="Pfam" id="PF09933">
    <property type="entry name" value="DUF2165"/>
    <property type="match status" value="1"/>
</dbReference>
<dbReference type="Proteomes" id="UP001162880">
    <property type="component" value="Unassembled WGS sequence"/>
</dbReference>
<dbReference type="RefSeq" id="WP_243989859.1">
    <property type="nucleotide sequence ID" value="NZ_JALHLE010000001.1"/>
</dbReference>
<comment type="caution">
    <text evidence="2">The sequence shown here is derived from an EMBL/GenBank/DDBJ whole genome shotgun (WGS) entry which is preliminary data.</text>
</comment>
<protein>
    <submittedName>
        <fullName evidence="2">DUF2165 domain-containing protein</fullName>
    </submittedName>
</protein>
<accession>A0ABT0AWE0</accession>
<dbReference type="EMBL" id="JALHLE010000001">
    <property type="protein sequence ID" value="MCJ2177124.1"/>
    <property type="molecule type" value="Genomic_DNA"/>
</dbReference>
<keyword evidence="1" id="KW-1133">Transmembrane helix</keyword>
<gene>
    <name evidence="2" type="ORF">MTR64_00965</name>
</gene>
<evidence type="ECO:0000313" key="2">
    <source>
        <dbReference type="EMBL" id="MCJ2177124.1"/>
    </source>
</evidence>
<feature type="transmembrane region" description="Helical" evidence="1">
    <location>
        <begin position="61"/>
        <end position="84"/>
    </location>
</feature>
<keyword evidence="3" id="KW-1185">Reference proteome</keyword>
<proteinExistence type="predicted"/>
<reference evidence="2" key="1">
    <citation type="submission" date="2022-03" db="EMBL/GenBank/DDBJ databases">
        <title>Identification of a novel bacterium isolated from mangrove sediments.</title>
        <authorList>
            <person name="Pan X."/>
        </authorList>
    </citation>
    <scope>NUCLEOTIDE SEQUENCE</scope>
    <source>
        <strain evidence="2">B2580</strain>
    </source>
</reference>
<name>A0ABT0AWE0_9SPHN</name>
<keyword evidence="1" id="KW-0812">Transmembrane</keyword>
<organism evidence="2 3">
    <name type="scientific">Novosphingobium album</name>
    <name type="common">ex Hu et al. 2023</name>
    <dbReference type="NCBI Taxonomy" id="2930093"/>
    <lineage>
        <taxon>Bacteria</taxon>
        <taxon>Pseudomonadati</taxon>
        <taxon>Pseudomonadota</taxon>
        <taxon>Alphaproteobacteria</taxon>
        <taxon>Sphingomonadales</taxon>
        <taxon>Sphingomonadaceae</taxon>
        <taxon>Novosphingobium</taxon>
    </lineage>
</organism>
<evidence type="ECO:0000256" key="1">
    <source>
        <dbReference type="SAM" id="Phobius"/>
    </source>
</evidence>
<feature type="transmembrane region" description="Helical" evidence="1">
    <location>
        <begin position="105"/>
        <end position="126"/>
    </location>
</feature>
<keyword evidence="1" id="KW-0472">Membrane</keyword>
<evidence type="ECO:0000313" key="3">
    <source>
        <dbReference type="Proteomes" id="UP001162880"/>
    </source>
</evidence>
<sequence length="164" mass="17523">MIDRLLKALVALVLGAMAILYVIHNIANFGAAQAFFAYVTSHADQEAYPVTLLPIPPSPLVLAAMALVFALEIATGVLLLWAGASMIKGRDGTAPFEKGVCLAKIGIGCALANWWGLFQAIAGAGYQMWQIEAGRDPFYSSLLFGTMYMLFLIVLNQRSEPAGG</sequence>
<dbReference type="InterPro" id="IPR018681">
    <property type="entry name" value="DUF2165_transmembrane"/>
</dbReference>